<dbReference type="PANTHER" id="PTHR24300:SF375">
    <property type="entry name" value="CYTOCHROME P450 FAMILY"/>
    <property type="match status" value="1"/>
</dbReference>
<proteinExistence type="inferred from homology"/>
<dbReference type="Gene3D" id="1.10.630.10">
    <property type="entry name" value="Cytochrome P450"/>
    <property type="match status" value="1"/>
</dbReference>
<protein>
    <recommendedName>
        <fullName evidence="12">Cytochrome P450</fullName>
    </recommendedName>
</protein>
<dbReference type="FunFam" id="1.10.630.10:FF:000036">
    <property type="entry name" value="CYtochrome P450 family"/>
    <property type="match status" value="1"/>
</dbReference>
<evidence type="ECO:0000256" key="4">
    <source>
        <dbReference type="ARBA" id="ARBA00023002"/>
    </source>
</evidence>
<feature type="signal peptide" evidence="9">
    <location>
        <begin position="1"/>
        <end position="20"/>
    </location>
</feature>
<keyword evidence="3 7" id="KW-0479">Metal-binding</keyword>
<dbReference type="PRINTS" id="PR00463">
    <property type="entry name" value="EP450I"/>
</dbReference>
<dbReference type="WBParaSite" id="MBELARI_LOCUS6575">
    <property type="protein sequence ID" value="MBELARI_LOCUS6575"/>
    <property type="gene ID" value="MBELARI_LOCUS6575"/>
</dbReference>
<dbReference type="Pfam" id="PF00067">
    <property type="entry name" value="p450"/>
    <property type="match status" value="1"/>
</dbReference>
<keyword evidence="10" id="KW-1185">Reference proteome</keyword>
<dbReference type="GO" id="GO:0005506">
    <property type="term" value="F:iron ion binding"/>
    <property type="evidence" value="ECO:0007669"/>
    <property type="project" value="InterPro"/>
</dbReference>
<evidence type="ECO:0000256" key="3">
    <source>
        <dbReference type="ARBA" id="ARBA00022723"/>
    </source>
</evidence>
<dbReference type="PANTHER" id="PTHR24300">
    <property type="entry name" value="CYTOCHROME P450 508A4-RELATED"/>
    <property type="match status" value="1"/>
</dbReference>
<sequence length="493" mass="57998">MIFLLLFVSLLAFLFHELYWKRRNFPPGPTPLPFLGNLLEVQANEPGYEAYRKWQKQYGSVYTYWLGTKPIVSVNDYETIKETFIKDGDKYADRFHFKEITDMYRGGDYGVVETDGPLWRDQRRFTLHTLRDFGMGKNIMEERVMTEVDHLLERLEKQKGEIYIQKEFDISVGSIINNILFGYRFDEERVDEFLFVKSSITKQMKEFANPFMFLIILFPKLRYFPYFSTVFKRLFTYRNALFDFFEKQIEVKMKEVDLNEENSNDFVECFLKEKERKKGTPAESFYSDLQLQNLVFDLWVAGMETTSNTLTWGFCYILNHPNVQAKIHEELNRVIKSERKVLSSDRNELPYVNAVICEIQRLTNLLPQNLFHRTTEDVVINGFTVPKGTAILPQISCVLYDEKTFPDPYLFNPNRFLNSDGSLKKVEQLVPFSVGKRQCLGEGLARLELFLFISNVFQKFQVSSKIAPSMKKKFGTTVQAPEFFLIINNRFDA</sequence>
<evidence type="ECO:0008006" key="12">
    <source>
        <dbReference type="Google" id="ProtNLM"/>
    </source>
</evidence>
<dbReference type="GO" id="GO:0006805">
    <property type="term" value="P:xenobiotic metabolic process"/>
    <property type="evidence" value="ECO:0007669"/>
    <property type="project" value="TreeGrafter"/>
</dbReference>
<dbReference type="GO" id="GO:0016712">
    <property type="term" value="F:oxidoreductase activity, acting on paired donors, with incorporation or reduction of molecular oxygen, reduced flavin or flavoprotein as one donor, and incorporation of one atom of oxygen"/>
    <property type="evidence" value="ECO:0007669"/>
    <property type="project" value="TreeGrafter"/>
</dbReference>
<dbReference type="AlphaFoldDB" id="A0AAF3FHU1"/>
<evidence type="ECO:0000313" key="10">
    <source>
        <dbReference type="Proteomes" id="UP000887575"/>
    </source>
</evidence>
<reference evidence="11" key="1">
    <citation type="submission" date="2024-02" db="UniProtKB">
        <authorList>
            <consortium name="WormBaseParasite"/>
        </authorList>
    </citation>
    <scope>IDENTIFICATION</scope>
</reference>
<dbReference type="InterPro" id="IPR002401">
    <property type="entry name" value="Cyt_P450_E_grp-I"/>
</dbReference>
<keyword evidence="4 8" id="KW-0560">Oxidoreductase</keyword>
<dbReference type="GO" id="GO:0005737">
    <property type="term" value="C:cytoplasm"/>
    <property type="evidence" value="ECO:0007669"/>
    <property type="project" value="TreeGrafter"/>
</dbReference>
<feature type="binding site" description="axial binding residue" evidence="7">
    <location>
        <position position="439"/>
    </location>
    <ligand>
        <name>heme</name>
        <dbReference type="ChEBI" id="CHEBI:30413"/>
    </ligand>
    <ligandPart>
        <name>Fe</name>
        <dbReference type="ChEBI" id="CHEBI:18248"/>
    </ligandPart>
</feature>
<evidence type="ECO:0000256" key="7">
    <source>
        <dbReference type="PIRSR" id="PIRSR602401-1"/>
    </source>
</evidence>
<accession>A0AAF3FHU1</accession>
<dbReference type="GO" id="GO:0020037">
    <property type="term" value="F:heme binding"/>
    <property type="evidence" value="ECO:0007669"/>
    <property type="project" value="InterPro"/>
</dbReference>
<dbReference type="GO" id="GO:0006082">
    <property type="term" value="P:organic acid metabolic process"/>
    <property type="evidence" value="ECO:0007669"/>
    <property type="project" value="TreeGrafter"/>
</dbReference>
<name>A0AAF3FHU1_9BILA</name>
<organism evidence="10 11">
    <name type="scientific">Mesorhabditis belari</name>
    <dbReference type="NCBI Taxonomy" id="2138241"/>
    <lineage>
        <taxon>Eukaryota</taxon>
        <taxon>Metazoa</taxon>
        <taxon>Ecdysozoa</taxon>
        <taxon>Nematoda</taxon>
        <taxon>Chromadorea</taxon>
        <taxon>Rhabditida</taxon>
        <taxon>Rhabditina</taxon>
        <taxon>Rhabditomorpha</taxon>
        <taxon>Rhabditoidea</taxon>
        <taxon>Rhabditidae</taxon>
        <taxon>Mesorhabditinae</taxon>
        <taxon>Mesorhabditis</taxon>
    </lineage>
</organism>
<evidence type="ECO:0000256" key="5">
    <source>
        <dbReference type="ARBA" id="ARBA00023004"/>
    </source>
</evidence>
<keyword evidence="9" id="KW-0732">Signal</keyword>
<dbReference type="InterPro" id="IPR036396">
    <property type="entry name" value="Cyt_P450_sf"/>
</dbReference>
<dbReference type="Proteomes" id="UP000887575">
    <property type="component" value="Unassembled WGS sequence"/>
</dbReference>
<keyword evidence="5 7" id="KW-0408">Iron</keyword>
<keyword evidence="7 8" id="KW-0349">Heme</keyword>
<evidence type="ECO:0000256" key="8">
    <source>
        <dbReference type="RuleBase" id="RU000461"/>
    </source>
</evidence>
<evidence type="ECO:0000313" key="11">
    <source>
        <dbReference type="WBParaSite" id="MBELARI_LOCUS6575"/>
    </source>
</evidence>
<dbReference type="InterPro" id="IPR050182">
    <property type="entry name" value="Cytochrome_P450_fam2"/>
</dbReference>
<dbReference type="PRINTS" id="PR00385">
    <property type="entry name" value="P450"/>
</dbReference>
<dbReference type="InterPro" id="IPR017972">
    <property type="entry name" value="Cyt_P450_CS"/>
</dbReference>
<evidence type="ECO:0000256" key="6">
    <source>
        <dbReference type="ARBA" id="ARBA00023033"/>
    </source>
</evidence>
<comment type="similarity">
    <text evidence="2 8">Belongs to the cytochrome P450 family.</text>
</comment>
<evidence type="ECO:0000256" key="9">
    <source>
        <dbReference type="SAM" id="SignalP"/>
    </source>
</evidence>
<dbReference type="CDD" id="cd20617">
    <property type="entry name" value="CYP1_2-like"/>
    <property type="match status" value="1"/>
</dbReference>
<comment type="cofactor">
    <cofactor evidence="1 7">
        <name>heme</name>
        <dbReference type="ChEBI" id="CHEBI:30413"/>
    </cofactor>
</comment>
<dbReference type="InterPro" id="IPR001128">
    <property type="entry name" value="Cyt_P450"/>
</dbReference>
<dbReference type="PROSITE" id="PS00086">
    <property type="entry name" value="CYTOCHROME_P450"/>
    <property type="match status" value="1"/>
</dbReference>
<evidence type="ECO:0000256" key="1">
    <source>
        <dbReference type="ARBA" id="ARBA00001971"/>
    </source>
</evidence>
<dbReference type="SUPFAM" id="SSF48264">
    <property type="entry name" value="Cytochrome P450"/>
    <property type="match status" value="1"/>
</dbReference>
<feature type="chain" id="PRO_5042290259" description="Cytochrome P450" evidence="9">
    <location>
        <begin position="21"/>
        <end position="493"/>
    </location>
</feature>
<evidence type="ECO:0000256" key="2">
    <source>
        <dbReference type="ARBA" id="ARBA00010617"/>
    </source>
</evidence>
<keyword evidence="6 8" id="KW-0503">Monooxygenase</keyword>